<dbReference type="SFLD" id="SFLDG01129">
    <property type="entry name" value="C1.5:_HAD__Beta-PGM__Phosphata"/>
    <property type="match status" value="1"/>
</dbReference>
<dbReference type="EMBL" id="PGTY01000003">
    <property type="protein sequence ID" value="PJI85258.1"/>
    <property type="molecule type" value="Genomic_DNA"/>
</dbReference>
<sequence>MTAKCLMLDVDGVLVFGRPRDGQHWMVGLEDDLGVPPRELANRFFRAEWNDVVVGRAELLPALQRALDEIAPSVFAENLIAYWFEMSSRIVQPVLSDLRKARQKGTPVYLATNQDHTRADYLMNNLGLRHEVDGIVYSARAGYKKPDAEFYSFAEKMTGYRPSELIMVDDTLPNVEAATAMGWLAVHWTCSESLSAILQRSIG</sequence>
<dbReference type="Proteomes" id="UP000228531">
    <property type="component" value="Unassembled WGS sequence"/>
</dbReference>
<evidence type="ECO:0000313" key="2">
    <source>
        <dbReference type="Proteomes" id="UP000228531"/>
    </source>
</evidence>
<organism evidence="1 2">
    <name type="scientific">Yoonia maricola</name>
    <dbReference type="NCBI Taxonomy" id="420999"/>
    <lineage>
        <taxon>Bacteria</taxon>
        <taxon>Pseudomonadati</taxon>
        <taxon>Pseudomonadota</taxon>
        <taxon>Alphaproteobacteria</taxon>
        <taxon>Rhodobacterales</taxon>
        <taxon>Paracoccaceae</taxon>
        <taxon>Yoonia</taxon>
    </lineage>
</organism>
<dbReference type="SFLD" id="SFLDS00003">
    <property type="entry name" value="Haloacid_Dehalogenase"/>
    <property type="match status" value="1"/>
</dbReference>
<keyword evidence="2" id="KW-1185">Reference proteome</keyword>
<proteinExistence type="predicted"/>
<dbReference type="PANTHER" id="PTHR43611">
    <property type="entry name" value="ALPHA-D-GLUCOSE 1-PHOSPHATE PHOSPHATASE"/>
    <property type="match status" value="1"/>
</dbReference>
<dbReference type="AlphaFoldDB" id="A0A2M8W2X4"/>
<dbReference type="GO" id="GO:0016787">
    <property type="term" value="F:hydrolase activity"/>
    <property type="evidence" value="ECO:0007669"/>
    <property type="project" value="UniProtKB-KW"/>
</dbReference>
<evidence type="ECO:0000313" key="1">
    <source>
        <dbReference type="EMBL" id="PJI85258.1"/>
    </source>
</evidence>
<dbReference type="PRINTS" id="PR00413">
    <property type="entry name" value="HADHALOGNASE"/>
</dbReference>
<dbReference type="InterPro" id="IPR036412">
    <property type="entry name" value="HAD-like_sf"/>
</dbReference>
<dbReference type="InterPro" id="IPR006439">
    <property type="entry name" value="HAD-SF_hydro_IA"/>
</dbReference>
<name>A0A2M8W2X4_9RHOB</name>
<dbReference type="Pfam" id="PF00702">
    <property type="entry name" value="Hydrolase"/>
    <property type="match status" value="1"/>
</dbReference>
<gene>
    <name evidence="1" type="ORF">BC777_3259</name>
</gene>
<comment type="caution">
    <text evidence="1">The sequence shown here is derived from an EMBL/GenBank/DDBJ whole genome shotgun (WGS) entry which is preliminary data.</text>
</comment>
<accession>A0A2M8W2X4</accession>
<protein>
    <submittedName>
        <fullName evidence="1">Putative hydrolase of the HAD superfamily</fullName>
    </submittedName>
</protein>
<keyword evidence="1" id="KW-0378">Hydrolase</keyword>
<dbReference type="SUPFAM" id="SSF56784">
    <property type="entry name" value="HAD-like"/>
    <property type="match status" value="1"/>
</dbReference>
<dbReference type="Gene3D" id="3.40.50.1000">
    <property type="entry name" value="HAD superfamily/HAD-like"/>
    <property type="match status" value="1"/>
</dbReference>
<dbReference type="NCBIfam" id="TIGR01509">
    <property type="entry name" value="HAD-SF-IA-v3"/>
    <property type="match status" value="1"/>
</dbReference>
<dbReference type="InterPro" id="IPR023214">
    <property type="entry name" value="HAD_sf"/>
</dbReference>
<reference evidence="1 2" key="1">
    <citation type="submission" date="2017-11" db="EMBL/GenBank/DDBJ databases">
        <title>Genomic Encyclopedia of Archaeal and Bacterial Type Strains, Phase II (KMG-II): From Individual Species to Whole Genera.</title>
        <authorList>
            <person name="Goeker M."/>
        </authorList>
    </citation>
    <scope>NUCLEOTIDE SEQUENCE [LARGE SCALE GENOMIC DNA]</scope>
    <source>
        <strain evidence="1 2">DSM 29128</strain>
    </source>
</reference>
<dbReference type="OrthoDB" id="9807742at2"/>
<dbReference type="PANTHER" id="PTHR43611:SF3">
    <property type="entry name" value="FLAVIN MONONUCLEOTIDE HYDROLASE 1, CHLOROPLATIC"/>
    <property type="match status" value="1"/>
</dbReference>